<proteinExistence type="predicted"/>
<dbReference type="EMBL" id="VVYV01000101">
    <property type="protein sequence ID" value="KAA5411718.1"/>
    <property type="molecule type" value="Genomic_DNA"/>
</dbReference>
<evidence type="ECO:0000313" key="2">
    <source>
        <dbReference type="Proteomes" id="UP000448877"/>
    </source>
</evidence>
<dbReference type="SUPFAM" id="SSF46689">
    <property type="entry name" value="Homeodomain-like"/>
    <property type="match status" value="1"/>
</dbReference>
<organism evidence="1 2">
    <name type="scientific">Bacteroides cellulosilyticus</name>
    <dbReference type="NCBI Taxonomy" id="246787"/>
    <lineage>
        <taxon>Bacteria</taxon>
        <taxon>Pseudomonadati</taxon>
        <taxon>Bacteroidota</taxon>
        <taxon>Bacteroidia</taxon>
        <taxon>Bacteroidales</taxon>
        <taxon>Bacteroidaceae</taxon>
        <taxon>Bacteroides</taxon>
    </lineage>
</organism>
<name>A0A125MH89_9BACE</name>
<accession>A0A125MH89</accession>
<evidence type="ECO:0000313" key="1">
    <source>
        <dbReference type="EMBL" id="KAA5411718.1"/>
    </source>
</evidence>
<comment type="caution">
    <text evidence="1">The sequence shown here is derived from an EMBL/GenBank/DDBJ whole genome shotgun (WGS) entry which is preliminary data.</text>
</comment>
<dbReference type="RefSeq" id="WP_060407532.1">
    <property type="nucleotide sequence ID" value="NZ_CABMLT010000002.1"/>
</dbReference>
<dbReference type="Proteomes" id="UP000448877">
    <property type="component" value="Unassembled WGS sequence"/>
</dbReference>
<dbReference type="InterPro" id="IPR009057">
    <property type="entry name" value="Homeodomain-like_sf"/>
</dbReference>
<reference evidence="1 2" key="1">
    <citation type="journal article" date="2019" name="Nat. Med.">
        <title>A library of human gut bacterial isolates paired with longitudinal multiomics data enables mechanistic microbiome research.</title>
        <authorList>
            <person name="Poyet M."/>
            <person name="Groussin M."/>
            <person name="Gibbons S.M."/>
            <person name="Avila-Pacheco J."/>
            <person name="Jiang X."/>
            <person name="Kearney S.M."/>
            <person name="Perrotta A.R."/>
            <person name="Berdy B."/>
            <person name="Zhao S."/>
            <person name="Lieberman T.D."/>
            <person name="Swanson P.K."/>
            <person name="Smith M."/>
            <person name="Roesemann S."/>
            <person name="Alexander J.E."/>
            <person name="Rich S.A."/>
            <person name="Livny J."/>
            <person name="Vlamakis H."/>
            <person name="Clish C."/>
            <person name="Bullock K."/>
            <person name="Deik A."/>
            <person name="Scott J."/>
            <person name="Pierce K.A."/>
            <person name="Xavier R.J."/>
            <person name="Alm E.J."/>
        </authorList>
    </citation>
    <scope>NUCLEOTIDE SEQUENCE [LARGE SCALE GENOMIC DNA]</scope>
    <source>
        <strain evidence="1 2">BIOML-A6</strain>
    </source>
</reference>
<evidence type="ECO:0008006" key="3">
    <source>
        <dbReference type="Google" id="ProtNLM"/>
    </source>
</evidence>
<gene>
    <name evidence="1" type="ORF">F2Y81_28290</name>
</gene>
<protein>
    <recommendedName>
        <fullName evidence="3">Transposase</fullName>
    </recommendedName>
</protein>
<dbReference type="AlphaFoldDB" id="A0A125MH89"/>
<sequence>MKKDSLSKRTFSLDFKHQVLIDYHRSGSTKYFIEKKYGLHCGTMHRWEKAFVLSEKDLSLSDELLIRLSKMRQKKSPKPEKACPPSREQEMRAEILRLRQALEYSELRNEALNEVLKIGREEYGVDLLKKAGAKQ</sequence>
<dbReference type="Gene3D" id="1.10.10.60">
    <property type="entry name" value="Homeodomain-like"/>
    <property type="match status" value="1"/>
</dbReference>